<evidence type="ECO:0000313" key="9">
    <source>
        <dbReference type="Proteomes" id="UP001589793"/>
    </source>
</evidence>
<comment type="caution">
    <text evidence="8">The sequence shown here is derived from an EMBL/GenBank/DDBJ whole genome shotgun (WGS) entry which is preliminary data.</text>
</comment>
<feature type="domain" description="Glycoside hydrolase family 29 N-terminal" evidence="7">
    <location>
        <begin position="12"/>
        <end position="327"/>
    </location>
</feature>
<dbReference type="PRINTS" id="PR00741">
    <property type="entry name" value="GLHYDRLASE29"/>
</dbReference>
<evidence type="ECO:0000256" key="1">
    <source>
        <dbReference type="ARBA" id="ARBA00004071"/>
    </source>
</evidence>
<keyword evidence="6" id="KW-0326">Glycosidase</keyword>
<dbReference type="InterPro" id="IPR000933">
    <property type="entry name" value="Glyco_hydro_29"/>
</dbReference>
<dbReference type="RefSeq" id="WP_376982461.1">
    <property type="nucleotide sequence ID" value="NZ_JBHLSV010000024.1"/>
</dbReference>
<keyword evidence="4" id="KW-0732">Signal</keyword>
<accession>A0ABV6RGC7</accession>
<reference evidence="8 9" key="1">
    <citation type="submission" date="2024-09" db="EMBL/GenBank/DDBJ databases">
        <authorList>
            <person name="Sun Q."/>
            <person name="Mori K."/>
        </authorList>
    </citation>
    <scope>NUCLEOTIDE SEQUENCE [LARGE SCALE GENOMIC DNA]</scope>
    <source>
        <strain evidence="8 9">CICC 10874</strain>
    </source>
</reference>
<evidence type="ECO:0000256" key="6">
    <source>
        <dbReference type="ARBA" id="ARBA00023295"/>
    </source>
</evidence>
<evidence type="ECO:0000256" key="2">
    <source>
        <dbReference type="ARBA" id="ARBA00007951"/>
    </source>
</evidence>
<dbReference type="Gene3D" id="3.20.20.80">
    <property type="entry name" value="Glycosidases"/>
    <property type="match status" value="1"/>
</dbReference>
<keyword evidence="9" id="KW-1185">Reference proteome</keyword>
<evidence type="ECO:0000256" key="4">
    <source>
        <dbReference type="ARBA" id="ARBA00022729"/>
    </source>
</evidence>
<dbReference type="InterPro" id="IPR017853">
    <property type="entry name" value="GH"/>
</dbReference>
<dbReference type="Proteomes" id="UP001589793">
    <property type="component" value="Unassembled WGS sequence"/>
</dbReference>
<comment type="similarity">
    <text evidence="2">Belongs to the glycosyl hydrolase 29 family.</text>
</comment>
<evidence type="ECO:0000256" key="5">
    <source>
        <dbReference type="ARBA" id="ARBA00022801"/>
    </source>
</evidence>
<dbReference type="SMART" id="SM00812">
    <property type="entry name" value="Alpha_L_fucos"/>
    <property type="match status" value="1"/>
</dbReference>
<keyword evidence="5" id="KW-0378">Hydrolase</keyword>
<name>A0ABV6RGC7_9MICO</name>
<dbReference type="PANTHER" id="PTHR10030">
    <property type="entry name" value="ALPHA-L-FUCOSIDASE"/>
    <property type="match status" value="1"/>
</dbReference>
<dbReference type="Pfam" id="PF01120">
    <property type="entry name" value="Alpha_L_fucos"/>
    <property type="match status" value="1"/>
</dbReference>
<evidence type="ECO:0000256" key="3">
    <source>
        <dbReference type="ARBA" id="ARBA00012662"/>
    </source>
</evidence>
<protein>
    <recommendedName>
        <fullName evidence="3">alpha-L-fucosidase</fullName>
        <ecNumber evidence="3">3.2.1.51</ecNumber>
    </recommendedName>
</protein>
<sequence>MSTTAPAPTTAQDVADPQAWFDLARFGMFIHFGAYAIPARHEWVMSRELIAPEDYERYAELFDPDRFDARLIARTAREAGMRYAVLTTKHHEGFCLWDSALTDYTSVTSCGRDLVAEFVEALREEGLKVGFYHSLIDWHHPDFTIDRIHPLREAPDRAERNAGRDMARYREYLHGQVRELLTGYGEVSYLFFDFTYPGEDGKGPEDWDSERLLAMVRELQPGIIVNDRLGLPGDLRTPEQYQPVAPMVDADGQEVRWESCQTTNGSWGYDRDNLDFKSADLLLRMVVDSVGKNGNLLLNVGPDGRGGLRREDVEVLAEIGAWMDLHGDSVHGAGPARGIAAPQGTILTQRGDRLYVHVTAWPMQSLHLQGLPRGVRAARMLHDGSEVRFRVSEQPESNVHSHMSINGLEPGTVTFTLPIRRPEVLLPVLEIRLEPEEASHA</sequence>
<dbReference type="InterPro" id="IPR057739">
    <property type="entry name" value="Glyco_hydro_29_N"/>
</dbReference>
<dbReference type="InterPro" id="IPR016286">
    <property type="entry name" value="FUC_metazoa-typ"/>
</dbReference>
<dbReference type="PANTHER" id="PTHR10030:SF37">
    <property type="entry name" value="ALPHA-L-FUCOSIDASE-RELATED"/>
    <property type="match status" value="1"/>
</dbReference>
<comment type="function">
    <text evidence="1">Alpha-L-fucosidase is responsible for hydrolyzing the alpha-1,6-linked fucose joined to the reducing-end N-acetylglucosamine of the carbohydrate moieties of glycoproteins.</text>
</comment>
<dbReference type="PIRSF" id="PIRSF001092">
    <property type="entry name" value="Alpha-L-fucosidase"/>
    <property type="match status" value="1"/>
</dbReference>
<dbReference type="SUPFAM" id="SSF51445">
    <property type="entry name" value="(Trans)glycosidases"/>
    <property type="match status" value="1"/>
</dbReference>
<organism evidence="8 9">
    <name type="scientific">Brachybacterium hainanense</name>
    <dbReference type="NCBI Taxonomy" id="1541174"/>
    <lineage>
        <taxon>Bacteria</taxon>
        <taxon>Bacillati</taxon>
        <taxon>Actinomycetota</taxon>
        <taxon>Actinomycetes</taxon>
        <taxon>Micrococcales</taxon>
        <taxon>Dermabacteraceae</taxon>
        <taxon>Brachybacterium</taxon>
    </lineage>
</organism>
<evidence type="ECO:0000313" key="8">
    <source>
        <dbReference type="EMBL" id="MFC0675432.1"/>
    </source>
</evidence>
<dbReference type="EMBL" id="JBHLSV010000024">
    <property type="protein sequence ID" value="MFC0675432.1"/>
    <property type="molecule type" value="Genomic_DNA"/>
</dbReference>
<gene>
    <name evidence="8" type="ORF">ACFFF6_15840</name>
</gene>
<evidence type="ECO:0000259" key="7">
    <source>
        <dbReference type="Pfam" id="PF01120"/>
    </source>
</evidence>
<dbReference type="EC" id="3.2.1.51" evidence="3"/>
<proteinExistence type="inferred from homology"/>